<protein>
    <recommendedName>
        <fullName evidence="4">USP domain-containing protein</fullName>
    </recommendedName>
</protein>
<comment type="caution">
    <text evidence="2">The sequence shown here is derived from an EMBL/GenBank/DDBJ whole genome shotgun (WGS) entry which is preliminary data.</text>
</comment>
<proteinExistence type="predicted"/>
<dbReference type="Proteomes" id="UP001175228">
    <property type="component" value="Unassembled WGS sequence"/>
</dbReference>
<dbReference type="EMBL" id="JAUEPU010000014">
    <property type="protein sequence ID" value="KAK0496651.1"/>
    <property type="molecule type" value="Genomic_DNA"/>
</dbReference>
<keyword evidence="3" id="KW-1185">Reference proteome</keyword>
<dbReference type="AlphaFoldDB" id="A0AA39Q5Z4"/>
<sequence length="354" mass="39708">MKPAVKRKARSSDTNSVPHAPPNGPEAANHNSDVVGCRWSNNSCAFDATLFILYNLWNSGPARCSHAFESFGNSWMVMLASSFSKFADNKYTLEEARDFFRCRLNRDVGNMFAFGNETSVEALLMQWTKGSAEFAEVTYQCGGGHICSRTTHFCAVIEPGGTGTLRWTMLQQFITNNKCMPLTDNESMCIQCGQQTFRKETYLIAPPIIGFPVSFTRTMSDSTISITVVGEKVPYRLGGIVYFGERHYTARYIDTNLDVWYNDGIALGWQALLEGRLVDIDLTTDHAGKARDQFIYICMDLSADYWTSAYISSKDEEQALPAVTTPEEHHSVDGPSVRRIREENELLLWDIAAI</sequence>
<name>A0AA39Q5Z4_9AGAR</name>
<gene>
    <name evidence="2" type="ORF">EDD18DRAFT_1385720</name>
</gene>
<evidence type="ECO:0000313" key="2">
    <source>
        <dbReference type="EMBL" id="KAK0496651.1"/>
    </source>
</evidence>
<accession>A0AA39Q5Z4</accession>
<evidence type="ECO:0008006" key="4">
    <source>
        <dbReference type="Google" id="ProtNLM"/>
    </source>
</evidence>
<feature type="region of interest" description="Disordered" evidence="1">
    <location>
        <begin position="1"/>
        <end position="28"/>
    </location>
</feature>
<evidence type="ECO:0000256" key="1">
    <source>
        <dbReference type="SAM" id="MobiDB-lite"/>
    </source>
</evidence>
<evidence type="ECO:0000313" key="3">
    <source>
        <dbReference type="Proteomes" id="UP001175228"/>
    </source>
</evidence>
<reference evidence="2" key="1">
    <citation type="submission" date="2023-06" db="EMBL/GenBank/DDBJ databases">
        <authorList>
            <consortium name="Lawrence Berkeley National Laboratory"/>
            <person name="Ahrendt S."/>
            <person name="Sahu N."/>
            <person name="Indic B."/>
            <person name="Wong-Bajracharya J."/>
            <person name="Merenyi Z."/>
            <person name="Ke H.-M."/>
            <person name="Monk M."/>
            <person name="Kocsube S."/>
            <person name="Drula E."/>
            <person name="Lipzen A."/>
            <person name="Balint B."/>
            <person name="Henrissat B."/>
            <person name="Andreopoulos B."/>
            <person name="Martin F.M."/>
            <person name="Harder C.B."/>
            <person name="Rigling D."/>
            <person name="Ford K.L."/>
            <person name="Foster G.D."/>
            <person name="Pangilinan J."/>
            <person name="Papanicolaou A."/>
            <person name="Barry K."/>
            <person name="LaButti K."/>
            <person name="Viragh M."/>
            <person name="Koriabine M."/>
            <person name="Yan M."/>
            <person name="Riley R."/>
            <person name="Champramary S."/>
            <person name="Plett K.L."/>
            <person name="Tsai I.J."/>
            <person name="Slot J."/>
            <person name="Sipos G."/>
            <person name="Plett J."/>
            <person name="Nagy L.G."/>
            <person name="Grigoriev I.V."/>
        </authorList>
    </citation>
    <scope>NUCLEOTIDE SEQUENCE</scope>
    <source>
        <strain evidence="2">HWK02</strain>
    </source>
</reference>
<organism evidence="2 3">
    <name type="scientific">Armillaria luteobubalina</name>
    <dbReference type="NCBI Taxonomy" id="153913"/>
    <lineage>
        <taxon>Eukaryota</taxon>
        <taxon>Fungi</taxon>
        <taxon>Dikarya</taxon>
        <taxon>Basidiomycota</taxon>
        <taxon>Agaricomycotina</taxon>
        <taxon>Agaricomycetes</taxon>
        <taxon>Agaricomycetidae</taxon>
        <taxon>Agaricales</taxon>
        <taxon>Marasmiineae</taxon>
        <taxon>Physalacriaceae</taxon>
        <taxon>Armillaria</taxon>
    </lineage>
</organism>